<protein>
    <recommendedName>
        <fullName evidence="3">Condensin complex subunit 1 C-terminal domain-containing protein</fullName>
    </recommendedName>
</protein>
<dbReference type="EMBL" id="MGBR01000001">
    <property type="protein sequence ID" value="OGK74242.1"/>
    <property type="molecule type" value="Genomic_DNA"/>
</dbReference>
<dbReference type="Gene3D" id="1.25.10.10">
    <property type="entry name" value="Leucine-rich Repeat Variant"/>
    <property type="match status" value="1"/>
</dbReference>
<proteinExistence type="predicted"/>
<dbReference type="InterPro" id="IPR016024">
    <property type="entry name" value="ARM-type_fold"/>
</dbReference>
<dbReference type="AlphaFoldDB" id="A0A1F7L266"/>
<evidence type="ECO:0000313" key="2">
    <source>
        <dbReference type="Proteomes" id="UP000177050"/>
    </source>
</evidence>
<comment type="caution">
    <text evidence="1">The sequence shown here is derived from an EMBL/GenBank/DDBJ whole genome shotgun (WGS) entry which is preliminary data.</text>
</comment>
<dbReference type="SUPFAM" id="SSF48371">
    <property type="entry name" value="ARM repeat"/>
    <property type="match status" value="1"/>
</dbReference>
<gene>
    <name evidence="1" type="ORF">A3K52_05765</name>
</gene>
<dbReference type="Pfam" id="PF13646">
    <property type="entry name" value="HEAT_2"/>
    <property type="match status" value="1"/>
</dbReference>
<evidence type="ECO:0000313" key="1">
    <source>
        <dbReference type="EMBL" id="OGK74242.1"/>
    </source>
</evidence>
<sequence length="171" mass="18981">MKILDEIKKSDKKPKELNAFIAKLILEKKPSADDFTEALSYGDDAERGTCIEALEYATQTNAGIAKIYLSDVIKCLSDKSPRVKWEASRVIGNIAKALPKETEKALDALFKNTTDKGTVVRWSTAFALGEILKHNQTIRTTLLSKINAIVKKEENNGVKNVYVKALRVIGK</sequence>
<organism evidence="1 2">
    <name type="scientific">Candidatus Roizmanbacteria bacterium RIFOXYD1_FULL_38_12</name>
    <dbReference type="NCBI Taxonomy" id="1802093"/>
    <lineage>
        <taxon>Bacteria</taxon>
        <taxon>Candidatus Roizmaniibacteriota</taxon>
    </lineage>
</organism>
<name>A0A1F7L266_9BACT</name>
<reference evidence="1 2" key="1">
    <citation type="journal article" date="2016" name="Nat. Commun.">
        <title>Thousands of microbial genomes shed light on interconnected biogeochemical processes in an aquifer system.</title>
        <authorList>
            <person name="Anantharaman K."/>
            <person name="Brown C.T."/>
            <person name="Hug L.A."/>
            <person name="Sharon I."/>
            <person name="Castelle C.J."/>
            <person name="Probst A.J."/>
            <person name="Thomas B.C."/>
            <person name="Singh A."/>
            <person name="Wilkins M.J."/>
            <person name="Karaoz U."/>
            <person name="Brodie E.L."/>
            <person name="Williams K.H."/>
            <person name="Hubbard S.S."/>
            <person name="Banfield J.F."/>
        </authorList>
    </citation>
    <scope>NUCLEOTIDE SEQUENCE [LARGE SCALE GENOMIC DNA]</scope>
</reference>
<dbReference type="Proteomes" id="UP000177050">
    <property type="component" value="Unassembled WGS sequence"/>
</dbReference>
<evidence type="ECO:0008006" key="3">
    <source>
        <dbReference type="Google" id="ProtNLM"/>
    </source>
</evidence>
<dbReference type="InterPro" id="IPR011989">
    <property type="entry name" value="ARM-like"/>
</dbReference>
<accession>A0A1F7L266</accession>